<keyword evidence="2 6" id="KW-0812">Transmembrane</keyword>
<feature type="transmembrane region" description="Helical" evidence="6">
    <location>
        <begin position="345"/>
        <end position="363"/>
    </location>
</feature>
<dbReference type="Ensembl" id="ENSOMYT00000102170.2">
    <property type="protein sequence ID" value="ENSOMYP00000093964.1"/>
    <property type="gene ID" value="ENSOMYG00000042954.2"/>
</dbReference>
<evidence type="ECO:0000256" key="6">
    <source>
        <dbReference type="SAM" id="Phobius"/>
    </source>
</evidence>
<keyword evidence="3 7" id="KW-0732">Signal</keyword>
<protein>
    <recommendedName>
        <fullName evidence="12">G protein-coupled receptor 107</fullName>
    </recommendedName>
</protein>
<dbReference type="GO" id="GO:0016020">
    <property type="term" value="C:membrane"/>
    <property type="evidence" value="ECO:0007669"/>
    <property type="project" value="UniProtKB-SubCell"/>
</dbReference>
<feature type="chain" id="PRO_5034406011" description="G protein-coupled receptor 107" evidence="7">
    <location>
        <begin position="26"/>
        <end position="515"/>
    </location>
</feature>
<organism evidence="10 11">
    <name type="scientific">Oncorhynchus mykiss</name>
    <name type="common">Rainbow trout</name>
    <name type="synonym">Salmo gairdneri</name>
    <dbReference type="NCBI Taxonomy" id="8022"/>
    <lineage>
        <taxon>Eukaryota</taxon>
        <taxon>Metazoa</taxon>
        <taxon>Chordata</taxon>
        <taxon>Craniata</taxon>
        <taxon>Vertebrata</taxon>
        <taxon>Euteleostomi</taxon>
        <taxon>Actinopterygii</taxon>
        <taxon>Neopterygii</taxon>
        <taxon>Teleostei</taxon>
        <taxon>Protacanthopterygii</taxon>
        <taxon>Salmoniformes</taxon>
        <taxon>Salmonidae</taxon>
        <taxon>Salmoninae</taxon>
        <taxon>Oncorhynchus</taxon>
    </lineage>
</organism>
<keyword evidence="11" id="KW-1185">Reference proteome</keyword>
<keyword evidence="4 6" id="KW-1133">Transmembrane helix</keyword>
<feature type="transmembrane region" description="Helical" evidence="6">
    <location>
        <begin position="443"/>
        <end position="461"/>
    </location>
</feature>
<evidence type="ECO:0008006" key="12">
    <source>
        <dbReference type="Google" id="ProtNLM"/>
    </source>
</evidence>
<keyword evidence="5 6" id="KW-0472">Membrane</keyword>
<name>A0A8C7UJY8_ONCMY</name>
<evidence type="ECO:0000256" key="7">
    <source>
        <dbReference type="SAM" id="SignalP"/>
    </source>
</evidence>
<feature type="transmembrane region" description="Helical" evidence="6">
    <location>
        <begin position="272"/>
        <end position="295"/>
    </location>
</feature>
<feature type="transmembrane region" description="Helical" evidence="6">
    <location>
        <begin position="379"/>
        <end position="403"/>
    </location>
</feature>
<evidence type="ECO:0000256" key="3">
    <source>
        <dbReference type="ARBA" id="ARBA00022729"/>
    </source>
</evidence>
<evidence type="ECO:0000256" key="1">
    <source>
        <dbReference type="ARBA" id="ARBA00004141"/>
    </source>
</evidence>
<feature type="domain" description="GOST seven transmembrane" evidence="8">
    <location>
        <begin position="237"/>
        <end position="470"/>
    </location>
</feature>
<dbReference type="InterPro" id="IPR054103">
    <property type="entry name" value="CAND6-7_N"/>
</dbReference>
<dbReference type="InterPro" id="IPR053937">
    <property type="entry name" value="GOST_TM"/>
</dbReference>
<evidence type="ECO:0000256" key="5">
    <source>
        <dbReference type="ARBA" id="ARBA00023136"/>
    </source>
</evidence>
<evidence type="ECO:0000259" key="8">
    <source>
        <dbReference type="Pfam" id="PF06814"/>
    </source>
</evidence>
<accession>A0A8C7UJY8</accession>
<evidence type="ECO:0000313" key="10">
    <source>
        <dbReference type="Ensembl" id="ENSOMYP00000093964.1"/>
    </source>
</evidence>
<dbReference type="GO" id="GO:0072583">
    <property type="term" value="P:clathrin-dependent endocytosis"/>
    <property type="evidence" value="ECO:0007669"/>
    <property type="project" value="TreeGrafter"/>
</dbReference>
<dbReference type="Pfam" id="PF06814">
    <property type="entry name" value="GOST_TM"/>
    <property type="match status" value="1"/>
</dbReference>
<evidence type="ECO:0000256" key="4">
    <source>
        <dbReference type="ARBA" id="ARBA00022989"/>
    </source>
</evidence>
<reference evidence="10" key="3">
    <citation type="submission" date="2025-09" db="UniProtKB">
        <authorList>
            <consortium name="Ensembl"/>
        </authorList>
    </citation>
    <scope>IDENTIFICATION</scope>
</reference>
<dbReference type="GeneTree" id="ENSGT00940000160451"/>
<dbReference type="PANTHER" id="PTHR21229:SF12">
    <property type="entry name" value="PROTEIN GPR107"/>
    <property type="match status" value="1"/>
</dbReference>
<dbReference type="GO" id="GO:0005794">
    <property type="term" value="C:Golgi apparatus"/>
    <property type="evidence" value="ECO:0007669"/>
    <property type="project" value="TreeGrafter"/>
</dbReference>
<dbReference type="GO" id="GO:0030136">
    <property type="term" value="C:clathrin-coated vesicle"/>
    <property type="evidence" value="ECO:0007669"/>
    <property type="project" value="TreeGrafter"/>
</dbReference>
<reference evidence="10" key="2">
    <citation type="submission" date="2025-08" db="UniProtKB">
        <authorList>
            <consortium name="Ensembl"/>
        </authorList>
    </citation>
    <scope>IDENTIFICATION</scope>
</reference>
<feature type="transmembrane region" description="Helical" evidence="6">
    <location>
        <begin position="241"/>
        <end position="260"/>
    </location>
</feature>
<feature type="transmembrane region" description="Helical" evidence="6">
    <location>
        <begin position="415"/>
        <end position="437"/>
    </location>
</feature>
<dbReference type="InterPro" id="IPR009637">
    <property type="entry name" value="GPR107/GPR108-like"/>
</dbReference>
<comment type="subcellular location">
    <subcellularLocation>
        <location evidence="1">Membrane</location>
        <topology evidence="1">Multi-pass membrane protein</topology>
    </subcellularLocation>
</comment>
<dbReference type="AlphaFoldDB" id="A0A8C7UJY8"/>
<dbReference type="Pfam" id="PF21904">
    <property type="entry name" value="CAND6-7_N"/>
    <property type="match status" value="1"/>
</dbReference>
<evidence type="ECO:0000259" key="9">
    <source>
        <dbReference type="Pfam" id="PF21904"/>
    </source>
</evidence>
<proteinExistence type="predicted"/>
<dbReference type="GO" id="GO:0032050">
    <property type="term" value="F:clathrin heavy chain binding"/>
    <property type="evidence" value="ECO:0007669"/>
    <property type="project" value="TreeGrafter"/>
</dbReference>
<feature type="domain" description="CAND6/7 N-terminal" evidence="9">
    <location>
        <begin position="29"/>
        <end position="120"/>
    </location>
</feature>
<feature type="transmembrane region" description="Helical" evidence="6">
    <location>
        <begin position="307"/>
        <end position="333"/>
    </location>
</feature>
<evidence type="ECO:0000256" key="2">
    <source>
        <dbReference type="ARBA" id="ARBA00022692"/>
    </source>
</evidence>
<dbReference type="Proteomes" id="UP000694395">
    <property type="component" value="Chromosome 5"/>
</dbReference>
<reference evidence="10" key="1">
    <citation type="submission" date="2020-07" db="EMBL/GenBank/DDBJ databases">
        <title>A long reads based de novo assembly of the rainbow trout Arlee double haploid line genome.</title>
        <authorList>
            <person name="Gao G."/>
            <person name="Palti Y."/>
        </authorList>
    </citation>
    <scope>NUCLEOTIDE SEQUENCE [LARGE SCALE GENOMIC DNA]</scope>
</reference>
<sequence>MATDKIYMFTATIVLFLLFLRESHCRLHHLKLEDDIRQKVHLNTFGFYKHGYMIVNMSSLTLTGEDLDKIDSSTVGFSLDRTSSNGFSTYLDDQDLDYCVLKKSPSSDVAVALLLFDFKKNEVKMKMSSEENVFPDILPGLKETIGIETGADQQKHVKGKDDTNPLGYTDHRVSPPPPPCVQFHFNVSTDEQQGLYNFYFHNCYSKDTQMVNPLRFSIEINIEEKNPNSFLSAGEIPLPKLYIIMSMFFFFLGTLWLHVLRTQRADVYKIHWLMTALPFTKSLSLIFHAIDYYYISNQGFPIEGWAVVYYITHLLKGALLFITIALIGTGWAFVKHILSDKDKKIFMIVIPLQVLANVAYIILESTEEGTTEYGLWKEVLFLVDLLCCGLCYLINNVIFFAAAINLAQLKLFRHYYVMIVCYIYFTRIIAILIKFIVPFQWKWLYQLLDELATLAFFFLTGHKFRPASYNPYLLLSVEDDVEMEEVIMTSTAMGDGVKKVKRSANGPTEERESMA</sequence>
<dbReference type="PANTHER" id="PTHR21229">
    <property type="entry name" value="LUNG SEVEN TRANSMEMBRANE RECEPTOR"/>
    <property type="match status" value="1"/>
</dbReference>
<evidence type="ECO:0000313" key="11">
    <source>
        <dbReference type="Proteomes" id="UP000694395"/>
    </source>
</evidence>
<feature type="signal peptide" evidence="7">
    <location>
        <begin position="1"/>
        <end position="25"/>
    </location>
</feature>